<evidence type="ECO:0000256" key="5">
    <source>
        <dbReference type="ARBA" id="ARBA00023237"/>
    </source>
</evidence>
<dbReference type="Gene3D" id="1.25.40.390">
    <property type="match status" value="1"/>
</dbReference>
<evidence type="ECO:0000256" key="1">
    <source>
        <dbReference type="ARBA" id="ARBA00004442"/>
    </source>
</evidence>
<dbReference type="Proteomes" id="UP000199403">
    <property type="component" value="Unassembled WGS sequence"/>
</dbReference>
<sequence length="105" mass="12344">MLGGWALVLPLFNDFRDILRRERRIELAFEGTRLWDIFRWEIGDDVLNGDFWGAPFPDSERYPTTSIKLDPQSRWYVTSKSFRPGVDDKWPIPESETNINPNLAD</sequence>
<gene>
    <name evidence="7" type="ORF">SAMN05192553_104434</name>
</gene>
<evidence type="ECO:0000313" key="8">
    <source>
        <dbReference type="Proteomes" id="UP000199403"/>
    </source>
</evidence>
<evidence type="ECO:0000256" key="4">
    <source>
        <dbReference type="ARBA" id="ARBA00023136"/>
    </source>
</evidence>
<dbReference type="GO" id="GO:0009279">
    <property type="term" value="C:cell outer membrane"/>
    <property type="evidence" value="ECO:0007669"/>
    <property type="project" value="UniProtKB-SubCell"/>
</dbReference>
<reference evidence="8" key="1">
    <citation type="submission" date="2016-10" db="EMBL/GenBank/DDBJ databases">
        <authorList>
            <person name="Varghese N."/>
            <person name="Submissions S."/>
        </authorList>
    </citation>
    <scope>NUCLEOTIDE SEQUENCE [LARGE SCALE GENOMIC DNA]</scope>
    <source>
        <strain evidence="8">IBRC-M 10761</strain>
    </source>
</reference>
<dbReference type="RefSeq" id="WP_244891195.1">
    <property type="nucleotide sequence ID" value="NZ_FNZH01000004.1"/>
</dbReference>
<evidence type="ECO:0000259" key="6">
    <source>
        <dbReference type="Pfam" id="PF07980"/>
    </source>
</evidence>
<dbReference type="SUPFAM" id="SSF48452">
    <property type="entry name" value="TPR-like"/>
    <property type="match status" value="1"/>
</dbReference>
<proteinExistence type="inferred from homology"/>
<protein>
    <submittedName>
        <fullName evidence="7">SusD family protein</fullName>
    </submittedName>
</protein>
<evidence type="ECO:0000256" key="2">
    <source>
        <dbReference type="ARBA" id="ARBA00006275"/>
    </source>
</evidence>
<dbReference type="Pfam" id="PF07980">
    <property type="entry name" value="SusD_RagB"/>
    <property type="match status" value="1"/>
</dbReference>
<evidence type="ECO:0000313" key="7">
    <source>
        <dbReference type="EMBL" id="SEJ51957.1"/>
    </source>
</evidence>
<keyword evidence="3" id="KW-0732">Signal</keyword>
<dbReference type="InterPro" id="IPR012944">
    <property type="entry name" value="SusD_RagB_dom"/>
</dbReference>
<keyword evidence="8" id="KW-1185">Reference proteome</keyword>
<feature type="domain" description="RagB/SusD" evidence="6">
    <location>
        <begin position="14"/>
        <end position="103"/>
    </location>
</feature>
<dbReference type="AlphaFoldDB" id="A0A1H6ZK88"/>
<dbReference type="InterPro" id="IPR011990">
    <property type="entry name" value="TPR-like_helical_dom_sf"/>
</dbReference>
<evidence type="ECO:0000256" key="3">
    <source>
        <dbReference type="ARBA" id="ARBA00022729"/>
    </source>
</evidence>
<dbReference type="STRING" id="1416801.SAMN05192553_104434"/>
<name>A0A1H6ZK88_9BACT</name>
<accession>A0A1H6ZK88</accession>
<dbReference type="EMBL" id="FNZH01000004">
    <property type="protein sequence ID" value="SEJ51957.1"/>
    <property type="molecule type" value="Genomic_DNA"/>
</dbReference>
<keyword evidence="4" id="KW-0472">Membrane</keyword>
<keyword evidence="5" id="KW-0998">Cell outer membrane</keyword>
<organism evidence="7 8">
    <name type="scientific">Cyclobacterium xiamenense</name>
    <dbReference type="NCBI Taxonomy" id="1297121"/>
    <lineage>
        <taxon>Bacteria</taxon>
        <taxon>Pseudomonadati</taxon>
        <taxon>Bacteroidota</taxon>
        <taxon>Cytophagia</taxon>
        <taxon>Cytophagales</taxon>
        <taxon>Cyclobacteriaceae</taxon>
        <taxon>Cyclobacterium</taxon>
    </lineage>
</organism>
<comment type="similarity">
    <text evidence="2">Belongs to the SusD family.</text>
</comment>
<comment type="subcellular location">
    <subcellularLocation>
        <location evidence="1">Cell outer membrane</location>
    </subcellularLocation>
</comment>